<dbReference type="PANTHER" id="PTHR31377">
    <property type="entry name" value="AGMATINE DEIMINASE-RELATED"/>
    <property type="match status" value="1"/>
</dbReference>
<name>A0A3B0UDY6_9ZZZZ</name>
<evidence type="ECO:0000313" key="2">
    <source>
        <dbReference type="EMBL" id="VAW18704.1"/>
    </source>
</evidence>
<dbReference type="EC" id="3.5.3.12" evidence="2"/>
<dbReference type="Pfam" id="PF04371">
    <property type="entry name" value="PAD_porph"/>
    <property type="match status" value="1"/>
</dbReference>
<dbReference type="AlphaFoldDB" id="A0A3B0UDY6"/>
<dbReference type="EMBL" id="UOER01000027">
    <property type="protein sequence ID" value="VAW18704.1"/>
    <property type="molecule type" value="Genomic_DNA"/>
</dbReference>
<dbReference type="PANTHER" id="PTHR31377:SF0">
    <property type="entry name" value="AGMATINE DEIMINASE-RELATED"/>
    <property type="match status" value="1"/>
</dbReference>
<gene>
    <name evidence="2" type="ORF">MNBD_BACTEROID04-31</name>
</gene>
<proteinExistence type="predicted"/>
<evidence type="ECO:0000256" key="1">
    <source>
        <dbReference type="ARBA" id="ARBA00022801"/>
    </source>
</evidence>
<dbReference type="GO" id="GO:0009446">
    <property type="term" value="P:putrescine biosynthetic process"/>
    <property type="evidence" value="ECO:0007669"/>
    <property type="project" value="InterPro"/>
</dbReference>
<organism evidence="2">
    <name type="scientific">hydrothermal vent metagenome</name>
    <dbReference type="NCBI Taxonomy" id="652676"/>
    <lineage>
        <taxon>unclassified sequences</taxon>
        <taxon>metagenomes</taxon>
        <taxon>ecological metagenomes</taxon>
    </lineage>
</organism>
<dbReference type="Gene3D" id="3.75.10.10">
    <property type="entry name" value="L-arginine/glycine Amidinotransferase, Chain A"/>
    <property type="match status" value="1"/>
</dbReference>
<reference evidence="2" key="1">
    <citation type="submission" date="2018-06" db="EMBL/GenBank/DDBJ databases">
        <authorList>
            <person name="Zhirakovskaya E."/>
        </authorList>
    </citation>
    <scope>NUCLEOTIDE SEQUENCE</scope>
</reference>
<protein>
    <submittedName>
        <fullName evidence="2">Agmatine deiminase</fullName>
        <ecNumber evidence="2">3.5.3.12</ecNumber>
    </submittedName>
</protein>
<accession>A0A3B0UDY6</accession>
<dbReference type="InterPro" id="IPR007466">
    <property type="entry name" value="Peptidyl-Arg-deiminase_porph"/>
</dbReference>
<dbReference type="GO" id="GO:0047632">
    <property type="term" value="F:agmatine deiminase activity"/>
    <property type="evidence" value="ECO:0007669"/>
    <property type="project" value="UniProtKB-EC"/>
</dbReference>
<dbReference type="SUPFAM" id="SSF55909">
    <property type="entry name" value="Pentein"/>
    <property type="match status" value="1"/>
</dbReference>
<dbReference type="GO" id="GO:0004668">
    <property type="term" value="F:protein-arginine deiminase activity"/>
    <property type="evidence" value="ECO:0007669"/>
    <property type="project" value="InterPro"/>
</dbReference>
<keyword evidence="1 2" id="KW-0378">Hydrolase</keyword>
<sequence>MISYIPNNNYDISIDEYYNHQYYIDQAAISISQYLKSAYGRELKLIPIQNAPTTYDKKTKTILHTSKATYTNSLILNKTVLVPQYSIEPFDSLALNTYKKAMPGYKIVGVNCRQYGEYYGAIHCLTHEIYANNPIYIKHKWYQGVVKNNLRGFPISLVVKSSDGILKAILYWKTNQTKSYQPLQMKNIENDTFEAFIPPAKSGTTINYYLKIQNNNGKVIKKPMVAPTYSYSFIVE</sequence>